<keyword evidence="1 2" id="KW-0238">DNA-binding</keyword>
<dbReference type="GO" id="GO:0003677">
    <property type="term" value="F:DNA binding"/>
    <property type="evidence" value="ECO:0007669"/>
    <property type="project" value="UniProtKB-UniRule"/>
</dbReference>
<dbReference type="SUPFAM" id="SSF47095">
    <property type="entry name" value="HMG-box"/>
    <property type="match status" value="1"/>
</dbReference>
<evidence type="ECO:0000256" key="2">
    <source>
        <dbReference type="PROSITE-ProRule" id="PRU00267"/>
    </source>
</evidence>
<proteinExistence type="predicted"/>
<keyword evidence="2" id="KW-0539">Nucleus</keyword>
<dbReference type="EMBL" id="HBFR01021273">
    <property type="protein sequence ID" value="CAD8888118.1"/>
    <property type="molecule type" value="Transcribed_RNA"/>
</dbReference>
<reference evidence="5" key="1">
    <citation type="submission" date="2021-01" db="EMBL/GenBank/DDBJ databases">
        <authorList>
            <person name="Corre E."/>
            <person name="Pelletier E."/>
            <person name="Niang G."/>
            <person name="Scheremetjew M."/>
            <person name="Finn R."/>
            <person name="Kale V."/>
            <person name="Holt S."/>
            <person name="Cochrane G."/>
            <person name="Meng A."/>
            <person name="Brown T."/>
            <person name="Cohen L."/>
        </authorList>
    </citation>
    <scope>NUCLEOTIDE SEQUENCE</scope>
    <source>
        <strain evidence="5">308</strain>
    </source>
</reference>
<dbReference type="Pfam" id="PF00505">
    <property type="entry name" value="HMG_box"/>
    <property type="match status" value="1"/>
</dbReference>
<accession>A0A7S1BKE8</accession>
<dbReference type="Gene3D" id="1.10.30.10">
    <property type="entry name" value="High mobility group box domain"/>
    <property type="match status" value="1"/>
</dbReference>
<dbReference type="PANTHER" id="PTHR48112">
    <property type="entry name" value="HIGH MOBILITY GROUP PROTEIN DSP1"/>
    <property type="match status" value="1"/>
</dbReference>
<evidence type="ECO:0000256" key="3">
    <source>
        <dbReference type="SAM" id="MobiDB-lite"/>
    </source>
</evidence>
<dbReference type="GO" id="GO:0005634">
    <property type="term" value="C:nucleus"/>
    <property type="evidence" value="ECO:0007669"/>
    <property type="project" value="UniProtKB-UniRule"/>
</dbReference>
<dbReference type="InterPro" id="IPR009071">
    <property type="entry name" value="HMG_box_dom"/>
</dbReference>
<feature type="domain" description="HMG box" evidence="4">
    <location>
        <begin position="207"/>
        <end position="275"/>
    </location>
</feature>
<feature type="DNA-binding region" description="HMG box" evidence="2">
    <location>
        <begin position="207"/>
        <end position="275"/>
    </location>
</feature>
<evidence type="ECO:0000259" key="4">
    <source>
        <dbReference type="PROSITE" id="PS50118"/>
    </source>
</evidence>
<feature type="compositionally biased region" description="Polar residues" evidence="3">
    <location>
        <begin position="173"/>
        <end position="182"/>
    </location>
</feature>
<evidence type="ECO:0000256" key="1">
    <source>
        <dbReference type="ARBA" id="ARBA00023125"/>
    </source>
</evidence>
<sequence length="524" mass="58810">MLFFRMIYIPADKKKQDGHKSQNGKDGSTADAEIRWYVAEENETPRSISSRVKANPLDIVQANRIRHPELQLSSRLRKGTKLKISGFNVPEDKFIAYSHWLFPDDSAESSEPSYMMARKLNRSNSARCKKMLIHKALAGRIKNFPSDPTTTGDGVTLHAGPITVTKGPKREVNSMSLKSTDALSPKPKKTSRTSKKRKRHPKEPIPPKKPMAPFFFFCDSMRQNRKEALAGKSITEQTKLISIWWKAIPDPGKVVYEKAYRNAKVSYDVEMVKYNAEMAEFRLKYPTWAQDVDIPKETLTKTAALTAGDIGSTDLALAPTAKVAKVDKKFKNLFNKVVKLNPAGIKEAGNEYKYFYVLTYLPDLQWVQLGPLVKNGVFGSEKSSVEGRSKWVLVPEEENKEVDITASVCEIVRARGMKRTTDADDEEWDIADVMLSPLRRKNGDAKMKVSATLVPHKILSHNTQVNAASTIGFKGMNDNHSTRDYAPRGIESPSVVIRETVFRAVPYAKEGQGWKTGSITILDV</sequence>
<name>A0A7S1BKE8_9STRA</name>
<dbReference type="CDD" id="cd00084">
    <property type="entry name" value="HMG-box_SF"/>
    <property type="match status" value="1"/>
</dbReference>
<gene>
    <name evidence="5" type="ORF">CHYS00102_LOCUS15316</name>
</gene>
<feature type="region of interest" description="Disordered" evidence="3">
    <location>
        <begin position="149"/>
        <end position="210"/>
    </location>
</feature>
<dbReference type="AlphaFoldDB" id="A0A7S1BKE8"/>
<dbReference type="InterPro" id="IPR036910">
    <property type="entry name" value="HMG_box_dom_sf"/>
</dbReference>
<evidence type="ECO:0000313" key="5">
    <source>
        <dbReference type="EMBL" id="CAD8888118.1"/>
    </source>
</evidence>
<dbReference type="InterPro" id="IPR050342">
    <property type="entry name" value="HMGB"/>
</dbReference>
<protein>
    <recommendedName>
        <fullName evidence="4">HMG box domain-containing protein</fullName>
    </recommendedName>
</protein>
<dbReference type="PROSITE" id="PS50118">
    <property type="entry name" value="HMG_BOX_2"/>
    <property type="match status" value="1"/>
</dbReference>
<dbReference type="SMART" id="SM00398">
    <property type="entry name" value="HMG"/>
    <property type="match status" value="1"/>
</dbReference>
<feature type="compositionally biased region" description="Basic residues" evidence="3">
    <location>
        <begin position="186"/>
        <end position="201"/>
    </location>
</feature>
<organism evidence="5">
    <name type="scientific">Corethron hystrix</name>
    <dbReference type="NCBI Taxonomy" id="216773"/>
    <lineage>
        <taxon>Eukaryota</taxon>
        <taxon>Sar</taxon>
        <taxon>Stramenopiles</taxon>
        <taxon>Ochrophyta</taxon>
        <taxon>Bacillariophyta</taxon>
        <taxon>Coscinodiscophyceae</taxon>
        <taxon>Corethrophycidae</taxon>
        <taxon>Corethrales</taxon>
        <taxon>Corethraceae</taxon>
        <taxon>Corethron</taxon>
    </lineage>
</organism>
<dbReference type="PANTHER" id="PTHR48112:SF22">
    <property type="entry name" value="MITOCHONDRIAL TRANSCRIPTION FACTOR A, ISOFORM B"/>
    <property type="match status" value="1"/>
</dbReference>